<evidence type="ECO:0000256" key="1">
    <source>
        <dbReference type="SAM" id="MobiDB-lite"/>
    </source>
</evidence>
<protein>
    <submittedName>
        <fullName evidence="2">Uncharacterized protein</fullName>
    </submittedName>
</protein>
<dbReference type="EMBL" id="JAZGQO010000002">
    <property type="protein sequence ID" value="KAK6191006.1"/>
    <property type="molecule type" value="Genomic_DNA"/>
</dbReference>
<evidence type="ECO:0000313" key="3">
    <source>
        <dbReference type="Proteomes" id="UP001347796"/>
    </source>
</evidence>
<accession>A0AAN8K8E3</accession>
<name>A0AAN8K8E3_PATCE</name>
<dbReference type="Proteomes" id="UP001347796">
    <property type="component" value="Unassembled WGS sequence"/>
</dbReference>
<comment type="caution">
    <text evidence="2">The sequence shown here is derived from an EMBL/GenBank/DDBJ whole genome shotgun (WGS) entry which is preliminary data.</text>
</comment>
<keyword evidence="3" id="KW-1185">Reference proteome</keyword>
<reference evidence="2 3" key="1">
    <citation type="submission" date="2024-01" db="EMBL/GenBank/DDBJ databases">
        <title>The genome of the rayed Mediterranean limpet Patella caerulea (Linnaeus, 1758).</title>
        <authorList>
            <person name="Anh-Thu Weber A."/>
            <person name="Halstead-Nussloch G."/>
        </authorList>
    </citation>
    <scope>NUCLEOTIDE SEQUENCE [LARGE SCALE GENOMIC DNA]</scope>
    <source>
        <strain evidence="2">AATW-2023a</strain>
        <tissue evidence="2">Whole specimen</tissue>
    </source>
</reference>
<gene>
    <name evidence="2" type="ORF">SNE40_002756</name>
</gene>
<proteinExistence type="predicted"/>
<dbReference type="AlphaFoldDB" id="A0AAN8K8E3"/>
<feature type="region of interest" description="Disordered" evidence="1">
    <location>
        <begin position="120"/>
        <end position="152"/>
    </location>
</feature>
<organism evidence="2 3">
    <name type="scientific">Patella caerulea</name>
    <name type="common">Rayed Mediterranean limpet</name>
    <dbReference type="NCBI Taxonomy" id="87958"/>
    <lineage>
        <taxon>Eukaryota</taxon>
        <taxon>Metazoa</taxon>
        <taxon>Spiralia</taxon>
        <taxon>Lophotrochozoa</taxon>
        <taxon>Mollusca</taxon>
        <taxon>Gastropoda</taxon>
        <taxon>Patellogastropoda</taxon>
        <taxon>Patelloidea</taxon>
        <taxon>Patellidae</taxon>
        <taxon>Patella</taxon>
    </lineage>
</organism>
<evidence type="ECO:0000313" key="2">
    <source>
        <dbReference type="EMBL" id="KAK6191006.1"/>
    </source>
</evidence>
<sequence length="152" mass="17527">MDYLETERECVSRMAESQTKYNRDYYSNKPISRDRSQTHTAIDTFHKKYYKCAYHQNDRIVHDTANCKDFQKLEQSAKCDKLRQVGACFICFGDHQMPTCPKVKPCPVCYRSNHHQLISKQQRGNTFTGTQSSNSLRSTADNNIASSSNLAL</sequence>